<protein>
    <submittedName>
        <fullName evidence="2">Uncharacterized protein</fullName>
    </submittedName>
</protein>
<dbReference type="VEuPathDB" id="TriTrypDB:TM35_000102640"/>
<dbReference type="AlphaFoldDB" id="A0A1X0NZ58"/>
<reference evidence="2 3" key="1">
    <citation type="submission" date="2017-03" db="EMBL/GenBank/DDBJ databases">
        <title>An alternative strategy for trypanosome survival in the mammalian bloodstream revealed through genome and transcriptome analysis of the ubiquitous bovine parasite Trypanosoma (Megatrypanum) theileri.</title>
        <authorList>
            <person name="Kelly S."/>
            <person name="Ivens A."/>
            <person name="Mott A."/>
            <person name="O'Neill E."/>
            <person name="Emms D."/>
            <person name="Macleod O."/>
            <person name="Voorheis P."/>
            <person name="Matthews J."/>
            <person name="Matthews K."/>
            <person name="Carrington M."/>
        </authorList>
    </citation>
    <scope>NUCLEOTIDE SEQUENCE [LARGE SCALE GENOMIC DNA]</scope>
    <source>
        <strain evidence="2">Edinburgh</strain>
    </source>
</reference>
<keyword evidence="1" id="KW-1133">Transmembrane helix</keyword>
<proteinExistence type="predicted"/>
<evidence type="ECO:0000313" key="2">
    <source>
        <dbReference type="EMBL" id="ORC89996.1"/>
    </source>
</evidence>
<dbReference type="GeneID" id="39984535"/>
<evidence type="ECO:0000313" key="3">
    <source>
        <dbReference type="Proteomes" id="UP000192257"/>
    </source>
</evidence>
<comment type="caution">
    <text evidence="2">The sequence shown here is derived from an EMBL/GenBank/DDBJ whole genome shotgun (WGS) entry which is preliminary data.</text>
</comment>
<keyword evidence="1" id="KW-0812">Transmembrane</keyword>
<dbReference type="RefSeq" id="XP_028884062.1">
    <property type="nucleotide sequence ID" value="XM_029024755.1"/>
</dbReference>
<name>A0A1X0NZ58_9TRYP</name>
<gene>
    <name evidence="2" type="ORF">TM35_000102640</name>
</gene>
<accession>A0A1X0NZ58</accession>
<evidence type="ECO:0000256" key="1">
    <source>
        <dbReference type="SAM" id="Phobius"/>
    </source>
</evidence>
<dbReference type="Proteomes" id="UP000192257">
    <property type="component" value="Unassembled WGS sequence"/>
</dbReference>
<dbReference type="EMBL" id="NBCO01000010">
    <property type="protein sequence ID" value="ORC89996.1"/>
    <property type="molecule type" value="Genomic_DNA"/>
</dbReference>
<keyword evidence="3" id="KW-1185">Reference proteome</keyword>
<feature type="transmembrane region" description="Helical" evidence="1">
    <location>
        <begin position="45"/>
        <end position="69"/>
    </location>
</feature>
<sequence>MWGVVVWLQKRGFDPPWGCDFLKGARRNGIRGCGLGDDAPPRDTLVSVAVPLLLFLWIVVCGGFPPLWLQSSLLRRSDGVTVLRKSADRNLSGGVGWWRCDPCMLCC</sequence>
<keyword evidence="1" id="KW-0472">Membrane</keyword>
<organism evidence="2 3">
    <name type="scientific">Trypanosoma theileri</name>
    <dbReference type="NCBI Taxonomy" id="67003"/>
    <lineage>
        <taxon>Eukaryota</taxon>
        <taxon>Discoba</taxon>
        <taxon>Euglenozoa</taxon>
        <taxon>Kinetoplastea</taxon>
        <taxon>Metakinetoplastina</taxon>
        <taxon>Trypanosomatida</taxon>
        <taxon>Trypanosomatidae</taxon>
        <taxon>Trypanosoma</taxon>
    </lineage>
</organism>